<dbReference type="EMBL" id="WSRR01000043">
    <property type="protein sequence ID" value="MVX61981.1"/>
    <property type="molecule type" value="Genomic_DNA"/>
</dbReference>
<evidence type="ECO:0000313" key="2">
    <source>
        <dbReference type="EMBL" id="MVX61981.1"/>
    </source>
</evidence>
<dbReference type="Pfam" id="PF14403">
    <property type="entry name" value="CP_ATPgrasp_2"/>
    <property type="match status" value="1"/>
</dbReference>
<accession>A0A6N8JQ00</accession>
<gene>
    <name evidence="2" type="ORF">GKZ27_11060</name>
</gene>
<keyword evidence="3" id="KW-1185">Reference proteome</keyword>
<evidence type="ECO:0000259" key="1">
    <source>
        <dbReference type="Pfam" id="PF14403"/>
    </source>
</evidence>
<dbReference type="Gene3D" id="3.30.1490.270">
    <property type="match status" value="1"/>
</dbReference>
<evidence type="ECO:0000313" key="3">
    <source>
        <dbReference type="Proteomes" id="UP000463388"/>
    </source>
</evidence>
<proteinExistence type="predicted"/>
<dbReference type="OrthoDB" id="9771802at2"/>
<protein>
    <submittedName>
        <fullName evidence="2">Carboxylate--amine ligase</fullName>
    </submittedName>
</protein>
<dbReference type="GO" id="GO:0016874">
    <property type="term" value="F:ligase activity"/>
    <property type="evidence" value="ECO:0007669"/>
    <property type="project" value="UniProtKB-KW"/>
</dbReference>
<dbReference type="RefSeq" id="WP_160347400.1">
    <property type="nucleotide sequence ID" value="NZ_WSRR01000043.1"/>
</dbReference>
<comment type="caution">
    <text evidence="2">The sequence shown here is derived from an EMBL/GenBank/DDBJ whole genome shotgun (WGS) entry which is preliminary data.</text>
</comment>
<sequence length="461" mass="50023">MSNRNWSCANDRGAQDAFVAAMEDLGGDAVGRVEAWEAIQNSTAIIHGEPVLGAFMPKLFTEEAYGCLAGVARRVHRILTAVTARYRTDAAYRALFGFDERLEALIVESHRGPLIPIMRADIFLNEETGAFKFCEFNADGSSGINEDREVLAAIEPAATFQRFAADFTVEGNELFDSWIDSFAAAVREGWGRPLAGPVAIVDYADAATLSEIAVYEEAFRARGIAASFVDIRDLTYAGGVLRDGEGTAVDAVWRRCVPCDLLERWDESSAFVAAVRDGVVPVVGGFASAVAHDKRTFCVLRHPATRPLVSEEDWLFLEETIPLTLPLDEQAAASAEILSDKDRWIIKPVDGYGARDIHAGCTCAAEEWEATVRRLAAGPGRYVVQEYVRPYRSLLVPAFSAEELRAVAPGVLPGVPGCGMAHNLTGLYVFNGAMSGIYSRLGMGKVISGDYTAASVRVRPR</sequence>
<keyword evidence="2" id="KW-0436">Ligase</keyword>
<dbReference type="InterPro" id="IPR025841">
    <property type="entry name" value="CP_ATPgrasp_2"/>
</dbReference>
<name>A0A6N8JQ00_9ACTN</name>
<organism evidence="2 3">
    <name type="scientific">Adlercreutzia mucosicola</name>
    <dbReference type="NCBI Taxonomy" id="580026"/>
    <lineage>
        <taxon>Bacteria</taxon>
        <taxon>Bacillati</taxon>
        <taxon>Actinomycetota</taxon>
        <taxon>Coriobacteriia</taxon>
        <taxon>Eggerthellales</taxon>
        <taxon>Eggerthellaceae</taxon>
        <taxon>Adlercreutzia</taxon>
    </lineage>
</organism>
<dbReference type="SUPFAM" id="SSF56059">
    <property type="entry name" value="Glutathione synthetase ATP-binding domain-like"/>
    <property type="match status" value="1"/>
</dbReference>
<dbReference type="Proteomes" id="UP000463388">
    <property type="component" value="Unassembled WGS sequence"/>
</dbReference>
<reference evidence="2 3" key="1">
    <citation type="submission" date="2019-12" db="EMBL/GenBank/DDBJ databases">
        <title>Microbes associate with the intestines of laboratory mice.</title>
        <authorList>
            <person name="Navarre W."/>
            <person name="Wong E."/>
        </authorList>
    </citation>
    <scope>NUCLEOTIDE SEQUENCE [LARGE SCALE GENOMIC DNA]</scope>
    <source>
        <strain evidence="2 3">NM66_B29</strain>
    </source>
</reference>
<dbReference type="AlphaFoldDB" id="A0A6N8JQ00"/>
<feature type="domain" description="Circularly permuted ATP-grasp type 2" evidence="1">
    <location>
        <begin position="213"/>
        <end position="392"/>
    </location>
</feature>